<reference evidence="2 3" key="1">
    <citation type="submission" date="2016-10" db="EMBL/GenBank/DDBJ databases">
        <authorList>
            <person name="Varghese N."/>
            <person name="Submissions S."/>
        </authorList>
    </citation>
    <scope>NUCLEOTIDE SEQUENCE [LARGE SCALE GENOMIC DNA]</scope>
    <source>
        <strain evidence="2 3">DSM 17833</strain>
    </source>
</reference>
<evidence type="ECO:0000313" key="2">
    <source>
        <dbReference type="EMBL" id="SCW71931.1"/>
    </source>
</evidence>
<sequence length="63" mass="7523">MPNCLYCQRENPEKATDCQKCGMLLPAHNQRDKQQRERRFVWFCAALTIFCLTMAVWLPRTLF</sequence>
<dbReference type="EMBL" id="FMTL01000002">
    <property type="protein sequence ID" value="SCW71931.1"/>
    <property type="molecule type" value="Genomic_DNA"/>
</dbReference>
<feature type="transmembrane region" description="Helical" evidence="1">
    <location>
        <begin position="40"/>
        <end position="58"/>
    </location>
</feature>
<proteinExistence type="predicted"/>
<dbReference type="AlphaFoldDB" id="A0AB37ZE70"/>
<evidence type="ECO:0000256" key="1">
    <source>
        <dbReference type="SAM" id="Phobius"/>
    </source>
</evidence>
<keyword evidence="1" id="KW-1133">Transmembrane helix</keyword>
<keyword evidence="3" id="KW-1185">Reference proteome</keyword>
<dbReference type="Proteomes" id="UP000242418">
    <property type="component" value="Unassembled WGS sequence"/>
</dbReference>
<name>A0AB37ZE70_9PSED</name>
<keyword evidence="1" id="KW-0812">Transmembrane</keyword>
<comment type="caution">
    <text evidence="2">The sequence shown here is derived from an EMBL/GenBank/DDBJ whole genome shotgun (WGS) entry which is preliminary data.</text>
</comment>
<protein>
    <recommendedName>
        <fullName evidence="4">DnrP protein</fullName>
    </recommendedName>
</protein>
<organism evidence="2 3">
    <name type="scientific">Pseudomonas peli</name>
    <dbReference type="NCBI Taxonomy" id="592361"/>
    <lineage>
        <taxon>Bacteria</taxon>
        <taxon>Pseudomonadati</taxon>
        <taxon>Pseudomonadota</taxon>
        <taxon>Gammaproteobacteria</taxon>
        <taxon>Pseudomonadales</taxon>
        <taxon>Pseudomonadaceae</taxon>
        <taxon>Pseudomonas</taxon>
    </lineage>
</organism>
<evidence type="ECO:0000313" key="3">
    <source>
        <dbReference type="Proteomes" id="UP000242418"/>
    </source>
</evidence>
<evidence type="ECO:0008006" key="4">
    <source>
        <dbReference type="Google" id="ProtNLM"/>
    </source>
</evidence>
<gene>
    <name evidence="2" type="ORF">SAMN05216370_3113</name>
</gene>
<keyword evidence="1" id="KW-0472">Membrane</keyword>
<accession>A0AB37ZE70</accession>